<evidence type="ECO:0000256" key="5">
    <source>
        <dbReference type="ARBA" id="ARBA00022844"/>
    </source>
</evidence>
<feature type="domain" description="Coronavirus spike (S) glycoprotein S2 subunit heptad repeat 1 (HR1) region profile" evidence="16">
    <location>
        <begin position="1024"/>
        <end position="1143"/>
    </location>
</feature>
<keyword evidence="7" id="KW-0261">Viral envelope protein</keyword>
<dbReference type="Gene3D" id="1.20.5.300">
    <property type="match status" value="2"/>
</dbReference>
<feature type="domain" description="Coronavirus spike (S) glycoprotein S2 subunit heptad repeat 2 (HR2) region profile" evidence="17">
    <location>
        <begin position="1292"/>
        <end position="1389"/>
    </location>
</feature>
<evidence type="ECO:0000256" key="13">
    <source>
        <dbReference type="ARBA" id="ARBA00023296"/>
    </source>
</evidence>
<dbReference type="InterPro" id="IPR043607">
    <property type="entry name" value="CoV_S1_C"/>
</dbReference>
<keyword evidence="2 15" id="KW-0812">Transmembrane</keyword>
<dbReference type="InterPro" id="IPR002552">
    <property type="entry name" value="Spike_S2_CoV"/>
</dbReference>
<sequence length="1438" mass="157982">MFEMRTPVFLTVCIVLLQYAHCDTFNCSTLHNTTLWATDQTRLLDYFIANYSSRLPTGASVVLGDYFPTLGPWYDCVSNTTYGGVVLEDLRALYLDHQQGVARDLAFAVYGYPYTAIVVLNKELFNGQGYGGLLCFCNGNSTIPAFNANCSTSCTVRSFRLCADESICHERILGLKWSSSEVVAYLAGEVYSYKLSNHWYNNVTIKTQTNANQIYWWFNPVRDLSYYNVNKTVDSTIVVSNCTSDCSGYAANIFAVETGGFIPSSFSFNNWFVLTNSSTIVSGKFVSSQPLLVNCLTPVPSFGDETSIINFDTVPSQCNGATVNGSFDVVRFNLNFTANVASSSGTSFLALNTTGGVVLYLSCFNETKTTNLYMSEGALPFGTHEGALYCYVSYNETSFKYIGVLPPSVKEIAVSKWGFVYINGYNYFQTFPIDSVAFNLTTGNSGAFWTIAYTTFTDVLLEVSDTQIKSVTYCNSHINDIKCSQMSENLPDGFYPVSQHSLPNVNKTFVTLPANFEHTSINVTGNVLLIYYAHPVFRSGNVTLHPQGTQTICVNTTQFTFNFDSQCHQLAGGGCDGIGASMISIDSGNCPFSPDKLNQHLAFETLCFSTLPTGSDCAFSLTVQNRYFTRVFAHLFVTYKYGLDHLGVQTPDVGVKDLSVVYQNVCTEYNIYGHAGVGIIRSTNQTLLGGLYYTSLSGDLLGFKNVTTGEVYSIVPCQLSAQAAVINGKIVGAVTSVQSPILDLPHHIVTPQFYYHSIYNYSATPTSYRTNNGFDKYLVNCTPIITYSNMGVCENGALVFINITQSENPVQPISTGNVTIPSNFTISVQVEYLQMSSEAVSIDCAQYVCNGNPRCNRLLAQYISACHAIEQALITSTRLEALELESMISISDNALALATVETFNSSDYLDPVYNDQHNTIGGIYMDGLKDLLPRRSCANKHGTCRSVIEELLFNKVVTSGLGTVDEDYKRCTNGLDIADLVCAQYYNGIMVLPGVVNADKMAMYTASLAGGITLGALGGGLVSVPFATAVQARLNYVALQTDVLQQNQKILAASFNQAIGNITLAFGKVNSAIQQTAQGLSTVAQALTKVQDVVNSQGKALNHLTAQLQNNFQAISSSIEDIYYKLDEVNADAQVDRLITGRLASLNAFVTQTLTNQAQIRASRQLSKEKINECVRSQSSRFGFCGNGTHLFSLANAAPRGVMLFHTVLLPTSYKTVTAWSGVCAISNNKTMGFIVKDVSLTLFKNHDDKFYLTPRTMYEPRVATMSDFVQIESCTTTFVNATVAELPSIIPDYIDINGTIKDMLDQYKPNWTVPELTIDVFNQTYLNLTGEINELENRSVILQQTVLELESLIDNINGTLVNLEWLNRVETFVKWPWWVWVIIGLILLIALPMLLFCCLSTGCCGCCGCLTSCLAGCCKNSCKRPSYYEPMEKVHIN</sequence>
<evidence type="ECO:0000256" key="7">
    <source>
        <dbReference type="ARBA" id="ARBA00022879"/>
    </source>
</evidence>
<keyword evidence="9" id="KW-0843">Virulence</keyword>
<name>A0A172AZS6_9ALPC</name>
<dbReference type="PROSITE" id="PS51923">
    <property type="entry name" value="COV_S2_HR1"/>
    <property type="match status" value="1"/>
</dbReference>
<dbReference type="InterPro" id="IPR044873">
    <property type="entry name" value="Spike_S2_CoV_HR1"/>
</dbReference>
<accession>A0A172AZS6</accession>
<evidence type="ECO:0000256" key="6">
    <source>
        <dbReference type="ARBA" id="ARBA00022870"/>
    </source>
</evidence>
<keyword evidence="1" id="KW-0945">Host-virus interaction</keyword>
<evidence type="ECO:0000259" key="16">
    <source>
        <dbReference type="PROSITE" id="PS51923"/>
    </source>
</evidence>
<dbReference type="GO" id="GO:0075509">
    <property type="term" value="P:endocytosis involved in viral entry into host cell"/>
    <property type="evidence" value="ECO:0007669"/>
    <property type="project" value="InterPro"/>
</dbReference>
<dbReference type="SMR" id="A0A172AZS6"/>
<evidence type="ECO:0000313" key="19">
    <source>
        <dbReference type="Proteomes" id="UP000150460"/>
    </source>
</evidence>
<keyword evidence="10 14" id="KW-0175">Coiled coil</keyword>
<keyword evidence="11 15" id="KW-0472">Membrane</keyword>
<dbReference type="InterPro" id="IPR002551">
    <property type="entry name" value="Spike_S1_CoV"/>
</dbReference>
<dbReference type="GO" id="GO:0055036">
    <property type="term" value="C:virion membrane"/>
    <property type="evidence" value="ECO:0007669"/>
    <property type="project" value="UniProtKB-SubCell"/>
</dbReference>
<keyword evidence="8 15" id="KW-1133">Transmembrane helix</keyword>
<dbReference type="Pfam" id="PF01600">
    <property type="entry name" value="CoV_S1"/>
    <property type="match status" value="1"/>
</dbReference>
<evidence type="ECO:0000256" key="12">
    <source>
        <dbReference type="ARBA" id="ARBA00023180"/>
    </source>
</evidence>
<dbReference type="Proteomes" id="UP000150460">
    <property type="component" value="Segment"/>
</dbReference>
<keyword evidence="5" id="KW-0946">Virion</keyword>
<dbReference type="GO" id="GO:0016020">
    <property type="term" value="C:membrane"/>
    <property type="evidence" value="ECO:0007669"/>
    <property type="project" value="InterPro"/>
</dbReference>
<dbReference type="EMBL" id="KM347965">
    <property type="protein sequence ID" value="AKG92640.1"/>
    <property type="molecule type" value="Genomic_RNA"/>
</dbReference>
<feature type="coiled-coil region" evidence="14">
    <location>
        <begin position="1319"/>
        <end position="1353"/>
    </location>
</feature>
<evidence type="ECO:0000256" key="10">
    <source>
        <dbReference type="ARBA" id="ARBA00023054"/>
    </source>
</evidence>
<dbReference type="KEGG" id="vg:27963644"/>
<dbReference type="GO" id="GO:0044173">
    <property type="term" value="C:host cell endoplasmic reticulum-Golgi intermediate compartment membrane"/>
    <property type="evidence" value="ECO:0007669"/>
    <property type="project" value="UniProtKB-SubCell"/>
</dbReference>
<evidence type="ECO:0000256" key="4">
    <source>
        <dbReference type="ARBA" id="ARBA00022804"/>
    </source>
</evidence>
<dbReference type="GO" id="GO:0019064">
    <property type="term" value="P:fusion of virus membrane with host plasma membrane"/>
    <property type="evidence" value="ECO:0007669"/>
    <property type="project" value="InterPro"/>
</dbReference>
<evidence type="ECO:0000313" key="18">
    <source>
        <dbReference type="EMBL" id="AKG92640.1"/>
    </source>
</evidence>
<keyword evidence="3" id="KW-0732">Signal</keyword>
<evidence type="ECO:0000256" key="1">
    <source>
        <dbReference type="ARBA" id="ARBA00022581"/>
    </source>
</evidence>
<dbReference type="GO" id="GO:0019031">
    <property type="term" value="C:viral envelope"/>
    <property type="evidence" value="ECO:0007669"/>
    <property type="project" value="UniProtKB-KW"/>
</dbReference>
<dbReference type="GO" id="GO:0046813">
    <property type="term" value="P:receptor-mediated virion attachment to host cell"/>
    <property type="evidence" value="ECO:0007669"/>
    <property type="project" value="InterPro"/>
</dbReference>
<dbReference type="PROSITE" id="PS51924">
    <property type="entry name" value="COV_S2_HR2"/>
    <property type="match status" value="1"/>
</dbReference>
<dbReference type="CDD" id="cd22377">
    <property type="entry name" value="TGEV-like_Spike_SD1-2_S1-S2_S2"/>
    <property type="match status" value="1"/>
</dbReference>
<evidence type="ECO:0000256" key="3">
    <source>
        <dbReference type="ARBA" id="ARBA00022729"/>
    </source>
</evidence>
<dbReference type="GeneID" id="27963644"/>
<keyword evidence="13" id="KW-1160">Virus entry into host cell</keyword>
<reference evidence="18 19" key="1">
    <citation type="submission" date="2014-08" db="EMBL/GenBank/DDBJ databases">
        <title>Complete genome analysis reveals recombination in the ferret coronavirus.</title>
        <authorList>
            <person name="Stalin Raj V."/>
            <person name="Provacia L.B.V."/>
            <person name="Smits S.L."/>
            <person name="Osterhaus A.D.M.E."/>
            <person name="Haagmans B.L."/>
        </authorList>
    </citation>
    <scope>NUCLEOTIDE SEQUENCE [LARGE SCALE GENOMIC DNA]</scope>
    <source>
        <strain evidence="18">FRCoV-NL-2010</strain>
    </source>
</reference>
<evidence type="ECO:0000256" key="9">
    <source>
        <dbReference type="ARBA" id="ARBA00023026"/>
    </source>
</evidence>
<evidence type="ECO:0000256" key="15">
    <source>
        <dbReference type="SAM" id="Phobius"/>
    </source>
</evidence>
<evidence type="ECO:0000256" key="11">
    <source>
        <dbReference type="ARBA" id="ARBA00023136"/>
    </source>
</evidence>
<dbReference type="InterPro" id="IPR044874">
    <property type="entry name" value="Spike_S2_CoV_HR2"/>
</dbReference>
<evidence type="ECO:0000259" key="17">
    <source>
        <dbReference type="PROSITE" id="PS51924"/>
    </source>
</evidence>
<keyword evidence="12" id="KW-0325">Glycoprotein</keyword>
<evidence type="ECO:0000256" key="2">
    <source>
        <dbReference type="ARBA" id="ARBA00022692"/>
    </source>
</evidence>
<keyword evidence="6" id="KW-1043">Host membrane</keyword>
<dbReference type="InterPro" id="IPR043473">
    <property type="entry name" value="S2_sf_CoV"/>
</dbReference>
<dbReference type="Pfam" id="PF01601">
    <property type="entry name" value="CoV_S2"/>
    <property type="match status" value="1"/>
</dbReference>
<dbReference type="SUPFAM" id="SSF111474">
    <property type="entry name" value="Coronavirus S2 glycoprotein"/>
    <property type="match status" value="2"/>
</dbReference>
<dbReference type="RefSeq" id="YP_009256197.1">
    <property type="nucleotide sequence ID" value="NC_030292.1"/>
</dbReference>
<protein>
    <submittedName>
        <fullName evidence="18">Spike protein</fullName>
    </submittedName>
</protein>
<dbReference type="GO" id="GO:0039654">
    <property type="term" value="P:fusion of virus membrane with host endosome membrane"/>
    <property type="evidence" value="ECO:0007669"/>
    <property type="project" value="InterPro"/>
</dbReference>
<evidence type="ECO:0000256" key="8">
    <source>
        <dbReference type="ARBA" id="ARBA00022989"/>
    </source>
</evidence>
<dbReference type="Pfam" id="PF19209">
    <property type="entry name" value="CoV_S1_C"/>
    <property type="match status" value="1"/>
</dbReference>
<dbReference type="Gene3D" id="2.60.40.3130">
    <property type="match status" value="1"/>
</dbReference>
<evidence type="ECO:0000256" key="14">
    <source>
        <dbReference type="SAM" id="Coils"/>
    </source>
</evidence>
<organism evidence="18 19">
    <name type="scientific">Ferret coronavirus</name>
    <dbReference type="NCBI Taxonomy" id="1264898"/>
    <lineage>
        <taxon>Viruses</taxon>
        <taxon>Riboviria</taxon>
        <taxon>Orthornavirae</taxon>
        <taxon>Pisuviricota</taxon>
        <taxon>Pisoniviricetes</taxon>
        <taxon>Nidovirales</taxon>
        <taxon>Cornidovirineae</taxon>
        <taxon>Coronaviridae</taxon>
        <taxon>Orthocoronavirinae</taxon>
        <taxon>Alphacoronavirus</taxon>
        <taxon>Minacovirus</taxon>
        <taxon>Alphacoronavirus neovisontis</taxon>
    </lineage>
</organism>
<keyword evidence="4" id="KW-1161">Viral attachment to host cell</keyword>
<gene>
    <name evidence="18" type="primary">S</name>
</gene>
<proteinExistence type="predicted"/>
<feature type="transmembrane region" description="Helical" evidence="15">
    <location>
        <begin position="1378"/>
        <end position="1397"/>
    </location>
</feature>